<evidence type="ECO:0000256" key="1">
    <source>
        <dbReference type="ARBA" id="ARBA00022737"/>
    </source>
</evidence>
<dbReference type="Pfam" id="PF26587">
    <property type="entry name" value="AAA_lid_SMAX1"/>
    <property type="match status" value="1"/>
</dbReference>
<name>A0A803LXE4_CHEQI</name>
<dbReference type="GO" id="GO:0005524">
    <property type="term" value="F:ATP binding"/>
    <property type="evidence" value="ECO:0007669"/>
    <property type="project" value="InterPro"/>
</dbReference>
<accession>A0A803LXE4</accession>
<keyword evidence="1 2" id="KW-0677">Repeat</keyword>
<dbReference type="EnsemblPlants" id="AUR62020145-RA">
    <property type="protein sequence ID" value="AUR62020145-RA:cds"/>
    <property type="gene ID" value="AUR62020145"/>
</dbReference>
<sequence>MPTAVITARQCLTEEAAKALDDAVSVAKRRYHAQTTSLHAVSALLSPSFSILRESLTRCRSSAYSPRLQFRALELCVGVSLDRLPSSKNTPDCNDDFAPPISNSLMAAIKRSQANQRRQPEMYHFNQSDENCKRIGEVMVKKKERNPLLVGVCGKDALSRFKDCVWKQKFDGFPVGIHGLKLVCLEKEIKEFVACVSCFEAKIEELDLKMKEVGSMVENCGLTRPGVVVNLGELKIWLIGFAANYETYSNFVAKFPTVEKDWDLHPLPITSSRSSFDGFNSNKSSLMGSFVPFGGFFPTPSDYRPPLTTAQHSFTRCSACNEKYEHELGAISREGSSVSSADQHSAALPSWLQKSDSDLSKVKDVKTASNDNIKLLQKKWDDHCRLVHQSSMFPTQGVSLARLQVPQPQLGFPFMTENMQGGSCNSGDSSLNERACSGSSSGMQIVVQNVSPKEQATTKPDFPKPAIVEIPHCQSTERERIAPLVYPIDKLNLPPNQTTTVSVTTDLGLGTIYASKCDLKKPFLQDRQTHLQHFPGPVSTNQGMINKRDSAQTAQSSFHGLDPNDYKQLLIKLSEAVAWQGEVISKISEIVSCCRSGNGRQRSASIRGNIWLSFLGPDKIGKKRIAEALADAMFGSRERLISVDLSSQDKINKVNSLFLCQGSQVFDINKSRITVVDHIAQELCKRPHSVVFLENVDEADLVVQNSLSRAIQTGKFQDSRGREIGINNVVFITTSTVTKDERSLSPRKEFIKFQEEEILEAKNWQMQLATRSVLADASRSNETTVSLLPSKCSSNHESSAKRKLSHIINDTAENFEASKRAHKTPKSSLDLNLPLEDEEEAAEMDICGRAWLEGFFGQVDGNVIFKPFDFDALADKLLRKVRSKFEDTYRGEKISLEIEHEVMVQILAAAWCSNKEAVDHWIEQVLYTSFAETREKYSLPAESVVRLSSCEGVPVKELTDPMPPTREDIIFELFSDEVIIDFETEKCPTPAPAPAPRVVYEDPEELELRKNMRRKVQEGTPLIELSSLCIHLDDGNPSFDVYGFICLVDDDHHKGGVEHLFFHRDFSDSLNVSRKDKQPATLHRAVLQGPFLLPDRFKLKLKLVDKIRDVVIIDVVNVFDLDGIVYDKEHQLMFSGNGSGMVTLNYTMLKYGLLARVALTVLKNHGRSIRGISVMNDTVSGLNVGGTIFATTVMESDLVVDGQPFVSDFALEFIPTSMLGRKEIAGQNWRILVVVDWKNPNISNDMERCFRNFQMIPRSLVDFDPVPPGLFQKDVFFDPNKCSTDYPPEQSEQHSGCGNNTTDHSMQGCFLELATKKDSSEGSTSSTKRQMTVYYLLETNSDHTGKSTIEEPHRKRSKLLHDDLLSDVSNQSIRPLFKLLKYNRTLVEVFSIYIGSFGRSGDALQLYGKISSYDYFNVYDIFNRDKMNPVKLHPHTNVVPVEQPHCYEAFRVHFGMFFDLKDVEGHEISRGYLEWNYHSIYGMKDRRICSIVRGRHGFAAVHYTIFEHGVSANLKVTLLSEKSSDVCRVHGKIWGSYSTYEYEKAYEKEYYRSMIFEKGRAEYVEVEPMKEQFVEADGGGGVPLSKRKVAVPVDASFIVEVNLNVEGEYGEALRGIATFNYVKPKLNKICSEVVKIEGWNYSLLVCVGWH</sequence>
<dbReference type="PANTHER" id="PTHR43572">
    <property type="entry name" value="CHAPERONE PROTEIN CLPD, CHLOROPLASTIC"/>
    <property type="match status" value="1"/>
</dbReference>
<dbReference type="Gramene" id="AUR62020145-RA">
    <property type="protein sequence ID" value="AUR62020145-RA:cds"/>
    <property type="gene ID" value="AUR62020145"/>
</dbReference>
<feature type="domain" description="Clp R" evidence="3">
    <location>
        <begin position="8"/>
        <end position="118"/>
    </location>
</feature>
<evidence type="ECO:0000313" key="4">
    <source>
        <dbReference type="EnsemblPlants" id="AUR62020145-RA:cds"/>
    </source>
</evidence>
<dbReference type="Pfam" id="PF07724">
    <property type="entry name" value="AAA_2"/>
    <property type="match status" value="1"/>
</dbReference>
<evidence type="ECO:0000256" key="2">
    <source>
        <dbReference type="PROSITE-ProRule" id="PRU01251"/>
    </source>
</evidence>
<reference evidence="4" key="2">
    <citation type="submission" date="2021-03" db="UniProtKB">
        <authorList>
            <consortium name="EnsemblPlants"/>
        </authorList>
    </citation>
    <scope>IDENTIFICATION</scope>
</reference>
<evidence type="ECO:0000259" key="3">
    <source>
        <dbReference type="PROSITE" id="PS51903"/>
    </source>
</evidence>
<protein>
    <recommendedName>
        <fullName evidence="3">Clp R domain-containing protein</fullName>
    </recommendedName>
</protein>
<dbReference type="InterPro" id="IPR036628">
    <property type="entry name" value="Clp_N_dom_sf"/>
</dbReference>
<dbReference type="InterPro" id="IPR046533">
    <property type="entry name" value="DUF6598"/>
</dbReference>
<dbReference type="Proteomes" id="UP000596660">
    <property type="component" value="Unplaced"/>
</dbReference>
<proteinExistence type="predicted"/>
<dbReference type="GO" id="GO:0016887">
    <property type="term" value="F:ATP hydrolysis activity"/>
    <property type="evidence" value="ECO:0007669"/>
    <property type="project" value="InterPro"/>
</dbReference>
<dbReference type="InterPro" id="IPR027417">
    <property type="entry name" value="P-loop_NTPase"/>
</dbReference>
<dbReference type="PANTHER" id="PTHR43572:SF38">
    <property type="entry name" value="PROTEIN SMAX1-LIKE 6"/>
    <property type="match status" value="1"/>
</dbReference>
<keyword evidence="5" id="KW-1185">Reference proteome</keyword>
<dbReference type="Pfam" id="PF20241">
    <property type="entry name" value="DUF6598"/>
    <property type="match status" value="1"/>
</dbReference>
<dbReference type="Gene3D" id="3.40.50.300">
    <property type="entry name" value="P-loop containing nucleotide triphosphate hydrolases"/>
    <property type="match status" value="1"/>
</dbReference>
<dbReference type="InterPro" id="IPR003959">
    <property type="entry name" value="ATPase_AAA_core"/>
</dbReference>
<dbReference type="PROSITE" id="PS51903">
    <property type="entry name" value="CLP_R"/>
    <property type="match status" value="1"/>
</dbReference>
<dbReference type="InterPro" id="IPR051650">
    <property type="entry name" value="SL_signaling_regulator"/>
</dbReference>
<dbReference type="InterPro" id="IPR004176">
    <property type="entry name" value="Clp_R_N"/>
</dbReference>
<evidence type="ECO:0000313" key="5">
    <source>
        <dbReference type="Proteomes" id="UP000596660"/>
    </source>
</evidence>
<organism evidence="4 5">
    <name type="scientific">Chenopodium quinoa</name>
    <name type="common">Quinoa</name>
    <dbReference type="NCBI Taxonomy" id="63459"/>
    <lineage>
        <taxon>Eukaryota</taxon>
        <taxon>Viridiplantae</taxon>
        <taxon>Streptophyta</taxon>
        <taxon>Embryophyta</taxon>
        <taxon>Tracheophyta</taxon>
        <taxon>Spermatophyta</taxon>
        <taxon>Magnoliopsida</taxon>
        <taxon>eudicotyledons</taxon>
        <taxon>Gunneridae</taxon>
        <taxon>Pentapetalae</taxon>
        <taxon>Caryophyllales</taxon>
        <taxon>Chenopodiaceae</taxon>
        <taxon>Chenopodioideae</taxon>
        <taxon>Atripliceae</taxon>
        <taxon>Chenopodium</taxon>
    </lineage>
</organism>
<dbReference type="InterPro" id="IPR058954">
    <property type="entry name" value="AAA_lid_SMAX1"/>
</dbReference>
<reference evidence="4" key="1">
    <citation type="journal article" date="2017" name="Nature">
        <title>The genome of Chenopodium quinoa.</title>
        <authorList>
            <person name="Jarvis D.E."/>
            <person name="Ho Y.S."/>
            <person name="Lightfoot D.J."/>
            <person name="Schmoeckel S.M."/>
            <person name="Li B."/>
            <person name="Borm T.J.A."/>
            <person name="Ohyanagi H."/>
            <person name="Mineta K."/>
            <person name="Michell C.T."/>
            <person name="Saber N."/>
            <person name="Kharbatia N.M."/>
            <person name="Rupper R.R."/>
            <person name="Sharp A.R."/>
            <person name="Dally N."/>
            <person name="Boughton B.A."/>
            <person name="Woo Y.H."/>
            <person name="Gao G."/>
            <person name="Schijlen E.G.W.M."/>
            <person name="Guo X."/>
            <person name="Momin A.A."/>
            <person name="Negrao S."/>
            <person name="Al-Babili S."/>
            <person name="Gehring C."/>
            <person name="Roessner U."/>
            <person name="Jung C."/>
            <person name="Murphy K."/>
            <person name="Arold S.T."/>
            <person name="Gojobori T."/>
            <person name="van der Linden C.G."/>
            <person name="van Loo E.N."/>
            <person name="Jellen E.N."/>
            <person name="Maughan P.J."/>
            <person name="Tester M."/>
        </authorList>
    </citation>
    <scope>NUCLEOTIDE SEQUENCE [LARGE SCALE GENOMIC DNA]</scope>
    <source>
        <strain evidence="4">cv. PI 614886</strain>
    </source>
</reference>
<dbReference type="Gene3D" id="1.10.1780.10">
    <property type="entry name" value="Clp, N-terminal domain"/>
    <property type="match status" value="1"/>
</dbReference>
<dbReference type="SUPFAM" id="SSF52540">
    <property type="entry name" value="P-loop containing nucleoside triphosphate hydrolases"/>
    <property type="match status" value="1"/>
</dbReference>